<dbReference type="InParanoid" id="A0A167PL47"/>
<dbReference type="AlphaFoldDB" id="A0A167PL47"/>
<accession>A0A167PL47</accession>
<keyword evidence="2" id="KW-0134">Cell wall</keyword>
<feature type="chain" id="PRO_5007891195" description="Receptor L-domain domain-containing protein" evidence="6">
    <location>
        <begin position="22"/>
        <end position="328"/>
    </location>
</feature>
<keyword evidence="9" id="KW-1185">Reference proteome</keyword>
<evidence type="ECO:0000256" key="2">
    <source>
        <dbReference type="ARBA" id="ARBA00022512"/>
    </source>
</evidence>
<dbReference type="SUPFAM" id="SSF52058">
    <property type="entry name" value="L domain-like"/>
    <property type="match status" value="2"/>
</dbReference>
<keyword evidence="4 6" id="KW-0732">Signal</keyword>
<dbReference type="RefSeq" id="XP_018296196.1">
    <property type="nucleotide sequence ID" value="XM_018428828.1"/>
</dbReference>
<proteinExistence type="predicted"/>
<name>A0A167PL47_PHYB8</name>
<dbReference type="GO" id="GO:0009986">
    <property type="term" value="C:cell surface"/>
    <property type="evidence" value="ECO:0007669"/>
    <property type="project" value="TreeGrafter"/>
</dbReference>
<keyword evidence="5" id="KW-0325">Glycoprotein</keyword>
<evidence type="ECO:0000256" key="5">
    <source>
        <dbReference type="ARBA" id="ARBA00023180"/>
    </source>
</evidence>
<dbReference type="STRING" id="763407.A0A167PL47"/>
<keyword evidence="3" id="KW-0964">Secreted</keyword>
<dbReference type="GO" id="GO:0005886">
    <property type="term" value="C:plasma membrane"/>
    <property type="evidence" value="ECO:0007669"/>
    <property type="project" value="TreeGrafter"/>
</dbReference>
<dbReference type="PANTHER" id="PTHR31018:SF3">
    <property type="entry name" value="RECEPTOR PROTEIN-TYROSINE KINASE"/>
    <property type="match status" value="1"/>
</dbReference>
<dbReference type="GO" id="GO:0031505">
    <property type="term" value="P:fungal-type cell wall organization"/>
    <property type="evidence" value="ECO:0007669"/>
    <property type="project" value="TreeGrafter"/>
</dbReference>
<evidence type="ECO:0000313" key="8">
    <source>
        <dbReference type="EMBL" id="OAD78156.1"/>
    </source>
</evidence>
<gene>
    <name evidence="8" type="ORF">PHYBLDRAFT_121769</name>
</gene>
<feature type="signal peptide" evidence="6">
    <location>
        <begin position="1"/>
        <end position="21"/>
    </location>
</feature>
<dbReference type="PANTHER" id="PTHR31018">
    <property type="entry name" value="SPORULATION-SPECIFIC PROTEIN-RELATED"/>
    <property type="match status" value="1"/>
</dbReference>
<dbReference type="InterPro" id="IPR051648">
    <property type="entry name" value="CWI-Assembly_Regulator"/>
</dbReference>
<evidence type="ECO:0000256" key="6">
    <source>
        <dbReference type="SAM" id="SignalP"/>
    </source>
</evidence>
<dbReference type="EMBL" id="KV440973">
    <property type="protein sequence ID" value="OAD78156.1"/>
    <property type="molecule type" value="Genomic_DNA"/>
</dbReference>
<dbReference type="Pfam" id="PF01030">
    <property type="entry name" value="Recep_L_domain"/>
    <property type="match status" value="1"/>
</dbReference>
<dbReference type="GO" id="GO:0009277">
    <property type="term" value="C:fungal-type cell wall"/>
    <property type="evidence" value="ECO:0007669"/>
    <property type="project" value="TreeGrafter"/>
</dbReference>
<reference evidence="9" key="1">
    <citation type="submission" date="2015-06" db="EMBL/GenBank/DDBJ databases">
        <title>Expansion of signal transduction pathways in fungi by whole-genome duplication.</title>
        <authorList>
            <consortium name="DOE Joint Genome Institute"/>
            <person name="Corrochano L.M."/>
            <person name="Kuo A."/>
            <person name="Marcet-Houben M."/>
            <person name="Polaino S."/>
            <person name="Salamov A."/>
            <person name="Villalobos J.M."/>
            <person name="Alvarez M.I."/>
            <person name="Avalos J."/>
            <person name="Benito E.P."/>
            <person name="Benoit I."/>
            <person name="Burger G."/>
            <person name="Camino L.P."/>
            <person name="Canovas D."/>
            <person name="Cerda-Olmedo E."/>
            <person name="Cheng J.-F."/>
            <person name="Dominguez A."/>
            <person name="Elias M."/>
            <person name="Eslava A.P."/>
            <person name="Glaser F."/>
            <person name="Grimwood J."/>
            <person name="Gutierrez G."/>
            <person name="Heitman J."/>
            <person name="Henrissat B."/>
            <person name="Iturriaga E.A."/>
            <person name="Lang B.F."/>
            <person name="Lavin J.L."/>
            <person name="Lee S."/>
            <person name="Li W."/>
            <person name="Lindquist E."/>
            <person name="Lopez-Garcia S."/>
            <person name="Luque E.M."/>
            <person name="Marcos A.T."/>
            <person name="Martin J."/>
            <person name="McCluskey K."/>
            <person name="Medina H.R."/>
            <person name="Miralles-Duran A."/>
            <person name="Miyazaki A."/>
            <person name="Munoz-Torres E."/>
            <person name="Oguiza J.A."/>
            <person name="Ohm R."/>
            <person name="Olmedo M."/>
            <person name="Orejas M."/>
            <person name="Ortiz-Castellanos L."/>
            <person name="Pisabarro A.G."/>
            <person name="Rodriguez-Romero J."/>
            <person name="Ruiz-Herrera J."/>
            <person name="Ruiz-Vazquez R."/>
            <person name="Sanz C."/>
            <person name="Schackwitz W."/>
            <person name="Schmutz J."/>
            <person name="Shahriari M."/>
            <person name="Shelest E."/>
            <person name="Silva-Franco F."/>
            <person name="Soanes D."/>
            <person name="Syed K."/>
            <person name="Tagua V.G."/>
            <person name="Talbot N.J."/>
            <person name="Thon M."/>
            <person name="De vries R.P."/>
            <person name="Wiebenga A."/>
            <person name="Yadav J.S."/>
            <person name="Braun E.L."/>
            <person name="Baker S."/>
            <person name="Garre V."/>
            <person name="Horwitz B."/>
            <person name="Torres-Martinez S."/>
            <person name="Idnurm A."/>
            <person name="Herrera-Estrella A."/>
            <person name="Gabaldon T."/>
            <person name="Grigoriev I.V."/>
        </authorList>
    </citation>
    <scope>NUCLEOTIDE SEQUENCE [LARGE SCALE GENOMIC DNA]</scope>
    <source>
        <strain evidence="9">NRRL 1555(-)</strain>
    </source>
</reference>
<evidence type="ECO:0000259" key="7">
    <source>
        <dbReference type="Pfam" id="PF01030"/>
    </source>
</evidence>
<dbReference type="Proteomes" id="UP000077315">
    <property type="component" value="Unassembled WGS sequence"/>
</dbReference>
<evidence type="ECO:0000256" key="1">
    <source>
        <dbReference type="ARBA" id="ARBA00004191"/>
    </source>
</evidence>
<dbReference type="InterPro" id="IPR000494">
    <property type="entry name" value="Rcpt_L-dom"/>
</dbReference>
<dbReference type="OrthoDB" id="536881at2759"/>
<feature type="non-terminal residue" evidence="8">
    <location>
        <position position="328"/>
    </location>
</feature>
<evidence type="ECO:0000256" key="4">
    <source>
        <dbReference type="ARBA" id="ARBA00022729"/>
    </source>
</evidence>
<dbReference type="GeneID" id="28989734"/>
<evidence type="ECO:0000256" key="3">
    <source>
        <dbReference type="ARBA" id="ARBA00022525"/>
    </source>
</evidence>
<organism evidence="8 9">
    <name type="scientific">Phycomyces blakesleeanus (strain ATCC 8743b / DSM 1359 / FGSC 10004 / NBRC 33097 / NRRL 1555)</name>
    <dbReference type="NCBI Taxonomy" id="763407"/>
    <lineage>
        <taxon>Eukaryota</taxon>
        <taxon>Fungi</taxon>
        <taxon>Fungi incertae sedis</taxon>
        <taxon>Mucoromycota</taxon>
        <taxon>Mucoromycotina</taxon>
        <taxon>Mucoromycetes</taxon>
        <taxon>Mucorales</taxon>
        <taxon>Phycomycetaceae</taxon>
        <taxon>Phycomyces</taxon>
    </lineage>
</organism>
<feature type="domain" description="Receptor L-domain" evidence="7">
    <location>
        <begin position="43"/>
        <end position="101"/>
    </location>
</feature>
<dbReference type="VEuPathDB" id="FungiDB:PHYBLDRAFT_121769"/>
<dbReference type="InterPro" id="IPR036941">
    <property type="entry name" value="Rcpt_L-dom_sf"/>
</dbReference>
<sequence length="328" mass="35032">MTRLSLTAIVLAISAVTLAQAQGPECSGSIKPISQGDLEAIKNCKVFTGSILIDATQEAFLTLNGVEEITGDLIVQSSVDLKSFSAPQLKVVRGELKLQNHTILERADLPALVEAKGLTLAILPGLQIIQFPSGLNKVESVRIEDTRAPAVTGLGPETMDTFILTNNNYMRQFDLSTVKQMTGTLFITSNGQGLDFGATNLATLRSATFRNLAQLNLPVLTTVAADISFHQNEFTKLSLDGLEMIGGTMTLANNDRLTETSFKSLFKIGGALSIGNNTQLKAIDGFSKLSEVDGTIDLAGAFDLYAMPAIQDIRGGMRLQTSSSVFPC</sequence>
<evidence type="ECO:0000313" key="9">
    <source>
        <dbReference type="Proteomes" id="UP000077315"/>
    </source>
</evidence>
<comment type="subcellular location">
    <subcellularLocation>
        <location evidence="1">Secreted</location>
        <location evidence="1">Cell wall</location>
    </subcellularLocation>
</comment>
<protein>
    <recommendedName>
        <fullName evidence="7">Receptor L-domain domain-containing protein</fullName>
    </recommendedName>
</protein>
<dbReference type="Gene3D" id="3.80.20.20">
    <property type="entry name" value="Receptor L-domain"/>
    <property type="match status" value="1"/>
</dbReference>